<evidence type="ECO:0000313" key="1">
    <source>
        <dbReference type="EMBL" id="AFR36039.1"/>
    </source>
</evidence>
<organism evidence="1 2">
    <name type="scientific">Riemerella anatipestifer RA-CH-1</name>
    <dbReference type="NCBI Taxonomy" id="1228997"/>
    <lineage>
        <taxon>Bacteria</taxon>
        <taxon>Pseudomonadati</taxon>
        <taxon>Bacteroidota</taxon>
        <taxon>Flavobacteriia</taxon>
        <taxon>Flavobacteriales</taxon>
        <taxon>Weeksellaceae</taxon>
        <taxon>Riemerella</taxon>
    </lineage>
</organism>
<accession>J9R2H8</accession>
<name>J9R2H8_RIEAN</name>
<dbReference type="EMBL" id="CP003787">
    <property type="protein sequence ID" value="AFR36039.1"/>
    <property type="molecule type" value="Genomic_DNA"/>
</dbReference>
<dbReference type="AlphaFoldDB" id="J9R2H8"/>
<dbReference type="KEGG" id="rag:B739_1441"/>
<reference evidence="1 2" key="1">
    <citation type="submission" date="2012-09" db="EMBL/GenBank/DDBJ databases">
        <title>Riemerella anatipestifer vaccine strains.</title>
        <authorList>
            <person name="Chun C.A."/>
            <person name="Shu W.M."/>
            <person name="Kang Z.D."/>
            <person name="Jia W.X."/>
        </authorList>
    </citation>
    <scope>NUCLEOTIDE SEQUENCE [LARGE SCALE GENOMIC DNA]</scope>
    <source>
        <strain evidence="1 2">RA-CH-1</strain>
    </source>
</reference>
<dbReference type="HOGENOM" id="CLU_158551_0_0_10"/>
<protein>
    <submittedName>
        <fullName evidence="1">Uncharacterized protein</fullName>
    </submittedName>
</protein>
<dbReference type="PATRIC" id="fig|1228997.3.peg.1438"/>
<gene>
    <name evidence="1" type="ORF">B739_1441</name>
</gene>
<proteinExistence type="predicted"/>
<evidence type="ECO:0000313" key="2">
    <source>
        <dbReference type="Proteomes" id="UP000006276"/>
    </source>
</evidence>
<sequence>MIAVEINYSYLQLIKSKSLTQKSKTMVRIINYKQRVAEDGREFFALEISGGIEMVQSQTTGQYYATAKKAYITSTFDEETCKALIGTEMAGSVERQSCEPYEYTNRETGEVTILEHRYVYVPENSSNPAIEKSFETNSNSFSRNGKYELEQAF</sequence>
<keyword evidence="2" id="KW-1185">Reference proteome</keyword>
<dbReference type="Proteomes" id="UP000006276">
    <property type="component" value="Chromosome"/>
</dbReference>